<evidence type="ECO:0000259" key="2">
    <source>
        <dbReference type="Pfam" id="PF07364"/>
    </source>
</evidence>
<protein>
    <submittedName>
        <fullName evidence="3">M81 family peptidase</fullName>
    </submittedName>
</protein>
<organism evidence="3 4">
    <name type="scientific">Rubrobacter taiwanensis</name>
    <dbReference type="NCBI Taxonomy" id="185139"/>
    <lineage>
        <taxon>Bacteria</taxon>
        <taxon>Bacillati</taxon>
        <taxon>Actinomycetota</taxon>
        <taxon>Rubrobacteria</taxon>
        <taxon>Rubrobacterales</taxon>
        <taxon>Rubrobacteraceae</taxon>
        <taxon>Rubrobacter</taxon>
    </lineage>
</organism>
<dbReference type="PIRSF" id="PIRSF012702">
    <property type="entry name" value="UCP012702"/>
    <property type="match status" value="1"/>
</dbReference>
<feature type="domain" description="Microcystin LR degradation protein MlrC C-terminal" evidence="1">
    <location>
        <begin position="303"/>
        <end position="483"/>
    </location>
</feature>
<evidence type="ECO:0000313" key="3">
    <source>
        <dbReference type="EMBL" id="TCJ15632.1"/>
    </source>
</evidence>
<dbReference type="AlphaFoldDB" id="A0A4V2NW16"/>
<name>A0A4V2NW16_9ACTN</name>
<dbReference type="Pfam" id="PF07364">
    <property type="entry name" value="DUF1485"/>
    <property type="match status" value="1"/>
</dbReference>
<comment type="caution">
    <text evidence="3">The sequence shown here is derived from an EMBL/GenBank/DDBJ whole genome shotgun (WGS) entry which is preliminary data.</text>
</comment>
<reference evidence="3 4" key="1">
    <citation type="submission" date="2019-03" db="EMBL/GenBank/DDBJ databases">
        <title>Whole genome sequence of a novel Rubrobacter taiwanensis strain, isolated from Yellowstone National Park.</title>
        <authorList>
            <person name="Freed S."/>
            <person name="Ramaley R.F."/>
            <person name="Kyndt J.A."/>
        </authorList>
    </citation>
    <scope>NUCLEOTIDE SEQUENCE [LARGE SCALE GENOMIC DNA]</scope>
    <source>
        <strain evidence="3 4">Yellowstone</strain>
    </source>
</reference>
<dbReference type="Pfam" id="PF07171">
    <property type="entry name" value="MlrC_C"/>
    <property type="match status" value="1"/>
</dbReference>
<dbReference type="InterPro" id="IPR010799">
    <property type="entry name" value="MlrC_C"/>
</dbReference>
<proteinExistence type="predicted"/>
<feature type="domain" description="Microcystin LR degradation protein MlrC N-terminal" evidence="2">
    <location>
        <begin position="4"/>
        <end position="291"/>
    </location>
</feature>
<dbReference type="EMBL" id="SKBU01000023">
    <property type="protein sequence ID" value="TCJ15632.1"/>
    <property type="molecule type" value="Genomic_DNA"/>
</dbReference>
<accession>A0A4V2NW16</accession>
<dbReference type="InterPro" id="IPR009197">
    <property type="entry name" value="MlrC"/>
</dbReference>
<dbReference type="InterPro" id="IPR015995">
    <property type="entry name" value="MlrC_N"/>
</dbReference>
<sequence>MGKRVLIAGIYHETNTFLGGRTTLEDFETTVGEEILGSEGDFSPMAGVLEVARKRRWEVLPAVDLRAAPGPTVADEVVETFWKQVRERVEGYARDGIDGVCLVLHGAMVTESFQDAEGEILRRLRGMEALTGKPVCGVLDLHANFSEEMAAFADGLIAYRENPHIDAKEAAVNAALLLDRLMQSGEKPVAVRVRVPLLWPPTATGTSAGPMRALEESARRTEREYPEVIAVNVFGGFPFADVPQAGVCLSAVTLGDPARARRRLQELAELAVSLRSSAQMEGLSLEEAMRRLKEHDEGPVLLVEPSDNVGGGAPGDNTRVLAALLEHGIQEAGVVINDPETVASLSRKQPGHRQQILLGGKSGAIGAEPLPVEVEVLGHSSGRFSLEDPRSHLASMSGRQIDMGACVLVRCGGVVVLVTSRKTPPFDLAQWRSQGINPEELFVINIKAAAGHRRAYDPIAKASYTLDLPGPCAENLKRLPFRHVRRPVHPLDEDIAVSDMA</sequence>
<dbReference type="OrthoDB" id="9815420at2"/>
<keyword evidence="4" id="KW-1185">Reference proteome</keyword>
<gene>
    <name evidence="3" type="ORF">E0L93_12490</name>
</gene>
<evidence type="ECO:0000313" key="4">
    <source>
        <dbReference type="Proteomes" id="UP000295244"/>
    </source>
</evidence>
<dbReference type="Proteomes" id="UP000295244">
    <property type="component" value="Unassembled WGS sequence"/>
</dbReference>
<evidence type="ECO:0000259" key="1">
    <source>
        <dbReference type="Pfam" id="PF07171"/>
    </source>
</evidence>
<dbReference type="RefSeq" id="WP_132692410.1">
    <property type="nucleotide sequence ID" value="NZ_SKBU01000023.1"/>
</dbReference>